<protein>
    <recommendedName>
        <fullName evidence="4">Group-specific protein</fullName>
    </recommendedName>
</protein>
<evidence type="ECO:0000313" key="3">
    <source>
        <dbReference type="Proteomes" id="UP001341444"/>
    </source>
</evidence>
<proteinExistence type="predicted"/>
<keyword evidence="1" id="KW-0812">Transmembrane</keyword>
<keyword evidence="1" id="KW-0472">Membrane</keyword>
<sequence>MEAQNSPSYQKRVKSLYAIGIFFFLLLGARMAYMEVIYHIGKTTLTGMKDEVEVLNSTLIDDVQNRFNVDLEGYQEFTYNELAETVTDDYSEMSIMAIANQQCQKGCTGTPSAFIRENKGYVFYRQKNGLNVLLRIKEKKNQWEVSSKETKE</sequence>
<keyword evidence="1" id="KW-1133">Transmembrane helix</keyword>
<keyword evidence="3" id="KW-1185">Reference proteome</keyword>
<feature type="transmembrane region" description="Helical" evidence="1">
    <location>
        <begin position="15"/>
        <end position="33"/>
    </location>
</feature>
<evidence type="ECO:0000256" key="1">
    <source>
        <dbReference type="SAM" id="Phobius"/>
    </source>
</evidence>
<name>A0ABU6MHS5_9BACI</name>
<dbReference type="RefSeq" id="WP_066264385.1">
    <property type="nucleotide sequence ID" value="NZ_JARMAB010000019.1"/>
</dbReference>
<dbReference type="EMBL" id="JARMAB010000019">
    <property type="protein sequence ID" value="MED1204065.1"/>
    <property type="molecule type" value="Genomic_DNA"/>
</dbReference>
<comment type="caution">
    <text evidence="2">The sequence shown here is derived from an EMBL/GenBank/DDBJ whole genome shotgun (WGS) entry which is preliminary data.</text>
</comment>
<reference evidence="2 3" key="1">
    <citation type="submission" date="2023-03" db="EMBL/GenBank/DDBJ databases">
        <title>Bacillus Genome Sequencing.</title>
        <authorList>
            <person name="Dunlap C."/>
        </authorList>
    </citation>
    <scope>NUCLEOTIDE SEQUENCE [LARGE SCALE GENOMIC DNA]</scope>
    <source>
        <strain evidence="2 3">B-23453</strain>
    </source>
</reference>
<evidence type="ECO:0008006" key="4">
    <source>
        <dbReference type="Google" id="ProtNLM"/>
    </source>
</evidence>
<accession>A0ABU6MHS5</accession>
<gene>
    <name evidence="2" type="ORF">P4T90_13480</name>
</gene>
<dbReference type="Proteomes" id="UP001341444">
    <property type="component" value="Unassembled WGS sequence"/>
</dbReference>
<organism evidence="2 3">
    <name type="scientific">Heyndrickxia acidicola</name>
    <dbReference type="NCBI Taxonomy" id="209389"/>
    <lineage>
        <taxon>Bacteria</taxon>
        <taxon>Bacillati</taxon>
        <taxon>Bacillota</taxon>
        <taxon>Bacilli</taxon>
        <taxon>Bacillales</taxon>
        <taxon>Bacillaceae</taxon>
        <taxon>Heyndrickxia</taxon>
    </lineage>
</organism>
<evidence type="ECO:0000313" key="2">
    <source>
        <dbReference type="EMBL" id="MED1204065.1"/>
    </source>
</evidence>